<accession>E8X7W2</accession>
<dbReference type="OrthoDB" id="9801841at2"/>
<dbReference type="RefSeq" id="WP_013573265.1">
    <property type="nucleotide sequence ID" value="NC_015060.1"/>
</dbReference>
<evidence type="ECO:0000313" key="1">
    <source>
        <dbReference type="EMBL" id="ADW71546.1"/>
    </source>
</evidence>
<dbReference type="Proteomes" id="UP000000343">
    <property type="component" value="Plasmid pACIX905"/>
</dbReference>
<reference evidence="2" key="1">
    <citation type="submission" date="2011-01" db="EMBL/GenBank/DDBJ databases">
        <title>Complete sequence of plasmid5 of Acidobacterium sp. MP5ACTX9.</title>
        <authorList>
            <consortium name="US DOE Joint Genome Institute"/>
            <person name="Lucas S."/>
            <person name="Copeland A."/>
            <person name="Lapidus A."/>
            <person name="Cheng J.-F."/>
            <person name="Goodwin L."/>
            <person name="Pitluck S."/>
            <person name="Teshima H."/>
            <person name="Detter J.C."/>
            <person name="Han C."/>
            <person name="Tapia R."/>
            <person name="Land M."/>
            <person name="Hauser L."/>
            <person name="Kyrpides N."/>
            <person name="Ivanova N."/>
            <person name="Ovchinnikova G."/>
            <person name="Pagani I."/>
            <person name="Rawat S.R."/>
            <person name="Mannisto M."/>
            <person name="Haggblom M.M."/>
            <person name="Woyke T."/>
        </authorList>
    </citation>
    <scope>NUCLEOTIDE SEQUENCE [LARGE SCALE GENOMIC DNA]</scope>
    <source>
        <strain evidence="2">MP5ACTX9</strain>
        <plasmid evidence="2">Plasmid pACIX905</plasmid>
    </source>
</reference>
<proteinExistence type="predicted"/>
<dbReference type="KEGG" id="acm:AciX9_4616"/>
<organism evidence="2">
    <name type="scientific">Granulicella tundricola (strain ATCC BAA-1859 / DSM 23138 / MP5ACTX9)</name>
    <dbReference type="NCBI Taxonomy" id="1198114"/>
    <lineage>
        <taxon>Bacteria</taxon>
        <taxon>Pseudomonadati</taxon>
        <taxon>Acidobacteriota</taxon>
        <taxon>Terriglobia</taxon>
        <taxon>Terriglobales</taxon>
        <taxon>Acidobacteriaceae</taxon>
        <taxon>Granulicella</taxon>
    </lineage>
</organism>
<geneLocation type="plasmid" evidence="1 2">
    <name>pACIX905</name>
</geneLocation>
<dbReference type="AlphaFoldDB" id="E8X7W2"/>
<gene>
    <name evidence="1" type="ordered locus">AciX9_4616</name>
</gene>
<evidence type="ECO:0000313" key="2">
    <source>
        <dbReference type="Proteomes" id="UP000000343"/>
    </source>
</evidence>
<sequence length="120" mass="13663">MAPTRELWTSNLVDAARAIGDTERQRSRWLAADAFAWERPEELINTWDDSLVELFLEEYGAGLSRAQANAAIALRDELNKYCHATPDILDPLQVLTDPRWEAVRIKARSFVTAFETNLSE</sequence>
<keyword evidence="2" id="KW-1185">Reference proteome</keyword>
<dbReference type="HOGENOM" id="CLU_2046359_0_0_0"/>
<name>E8X7W2_GRATM</name>
<dbReference type="EMBL" id="CP002485">
    <property type="protein sequence ID" value="ADW71546.1"/>
    <property type="molecule type" value="Genomic_DNA"/>
</dbReference>
<keyword evidence="1" id="KW-0614">Plasmid</keyword>
<protein>
    <submittedName>
        <fullName evidence="1">Uncharacterized protein</fullName>
    </submittedName>
</protein>